<feature type="domain" description="Aminoglycoside phosphotransferase" evidence="1">
    <location>
        <begin position="30"/>
        <end position="262"/>
    </location>
</feature>
<dbReference type="Pfam" id="PF01636">
    <property type="entry name" value="APH"/>
    <property type="match status" value="1"/>
</dbReference>
<evidence type="ECO:0000313" key="2">
    <source>
        <dbReference type="EMBL" id="MDO7843166.1"/>
    </source>
</evidence>
<evidence type="ECO:0000259" key="1">
    <source>
        <dbReference type="Pfam" id="PF01636"/>
    </source>
</evidence>
<proteinExistence type="predicted"/>
<reference evidence="2" key="1">
    <citation type="submission" date="2023-07" db="EMBL/GenBank/DDBJ databases">
        <authorList>
            <person name="Kim M.K."/>
        </authorList>
    </citation>
    <scope>NUCLEOTIDE SEQUENCE</scope>
    <source>
        <strain evidence="2">CA1-15</strain>
    </source>
</reference>
<comment type="caution">
    <text evidence="2">The sequence shown here is derived from an EMBL/GenBank/DDBJ whole genome shotgun (WGS) entry which is preliminary data.</text>
</comment>
<evidence type="ECO:0000313" key="3">
    <source>
        <dbReference type="Proteomes" id="UP001176468"/>
    </source>
</evidence>
<dbReference type="InterPro" id="IPR011009">
    <property type="entry name" value="Kinase-like_dom_sf"/>
</dbReference>
<gene>
    <name evidence="2" type="ORF">Q5H94_12600</name>
</gene>
<dbReference type="InterPro" id="IPR002575">
    <property type="entry name" value="Aminoglycoside_PTrfase"/>
</dbReference>
<dbReference type="SUPFAM" id="SSF56112">
    <property type="entry name" value="Protein kinase-like (PK-like)"/>
    <property type="match status" value="1"/>
</dbReference>
<keyword evidence="3" id="KW-1185">Reference proteome</keyword>
<dbReference type="Gene3D" id="3.90.1200.10">
    <property type="match status" value="1"/>
</dbReference>
<sequence length="346" mass="36798">MAGRSQDLDSARLAAWLNDAGIADGPVRDVRALVGGTQNLILRFTAGDRNLVLRRPPPDRASSEKTIRREAIVLAALAETDLPHPRLRGLCEDAEILGGTFLVTDEVDGFNATSEMPERAGSDPAFRYGMGIALAEGLAALASVPVDRGAIATLGSTDGFVERQVDRWASQLAGYADLAGWPGPEALGPVTAIGDWLRANLPEDRHAGLMHGDYHIANVLFRRDTGGLAAILDWELAALGDPLLDLARLVTVWPNARNEGLLSLKVEPWDAFPPVEALIERYAAITGRSMAALPWFEALACYKFGIILEGTHARACAGHADPAVGARLHASAKGLVARAAATLDRA</sequence>
<name>A0ABT9A011_9SPHN</name>
<dbReference type="InterPro" id="IPR041726">
    <property type="entry name" value="ACAD10_11_N"/>
</dbReference>
<protein>
    <submittedName>
        <fullName evidence="2">Phosphotransferase family protein</fullName>
    </submittedName>
</protein>
<dbReference type="Gene3D" id="3.30.200.20">
    <property type="entry name" value="Phosphorylase Kinase, domain 1"/>
    <property type="match status" value="1"/>
</dbReference>
<dbReference type="InterPro" id="IPR051678">
    <property type="entry name" value="AGP_Transferase"/>
</dbReference>
<organism evidence="2 3">
    <name type="scientific">Sphingomonas immobilis</name>
    <dbReference type="NCBI Taxonomy" id="3063997"/>
    <lineage>
        <taxon>Bacteria</taxon>
        <taxon>Pseudomonadati</taxon>
        <taxon>Pseudomonadota</taxon>
        <taxon>Alphaproteobacteria</taxon>
        <taxon>Sphingomonadales</taxon>
        <taxon>Sphingomonadaceae</taxon>
        <taxon>Sphingomonas</taxon>
    </lineage>
</organism>
<dbReference type="Proteomes" id="UP001176468">
    <property type="component" value="Unassembled WGS sequence"/>
</dbReference>
<dbReference type="EMBL" id="JAUQSZ010000008">
    <property type="protein sequence ID" value="MDO7843166.1"/>
    <property type="molecule type" value="Genomic_DNA"/>
</dbReference>
<accession>A0ABT9A011</accession>
<dbReference type="PANTHER" id="PTHR21310">
    <property type="entry name" value="AMINOGLYCOSIDE PHOSPHOTRANSFERASE-RELATED-RELATED"/>
    <property type="match status" value="1"/>
</dbReference>
<dbReference type="RefSeq" id="WP_304561622.1">
    <property type="nucleotide sequence ID" value="NZ_JAUQSZ010000008.1"/>
</dbReference>
<dbReference type="CDD" id="cd05154">
    <property type="entry name" value="ACAD10_11_N-like"/>
    <property type="match status" value="1"/>
</dbReference>
<dbReference type="PANTHER" id="PTHR21310:SF40">
    <property type="entry name" value="AMINOGLYCOSIDE PHOSPHOTRANSFERASE DOMAIN-CONTAINING PROTEIN-RELATED"/>
    <property type="match status" value="1"/>
</dbReference>